<dbReference type="Proteomes" id="UP001141552">
    <property type="component" value="Unassembled WGS sequence"/>
</dbReference>
<dbReference type="GO" id="GO:0009873">
    <property type="term" value="P:ethylene-activated signaling pathway"/>
    <property type="evidence" value="ECO:0007669"/>
    <property type="project" value="InterPro"/>
</dbReference>
<evidence type="ECO:0000256" key="6">
    <source>
        <dbReference type="ARBA" id="ARBA00024343"/>
    </source>
</evidence>
<proteinExistence type="inferred from homology"/>
<evidence type="ECO:0000256" key="3">
    <source>
        <dbReference type="ARBA" id="ARBA00023125"/>
    </source>
</evidence>
<protein>
    <recommendedName>
        <fullName evidence="7">AP2/ERF domain-containing protein</fullName>
    </recommendedName>
</protein>
<dbReference type="SMART" id="SM00380">
    <property type="entry name" value="AP2"/>
    <property type="match status" value="1"/>
</dbReference>
<comment type="similarity">
    <text evidence="6">Belongs to the AP2/ERF transcription factor family. ERF subfamily.</text>
</comment>
<dbReference type="InterPro" id="IPR044808">
    <property type="entry name" value="ERF_plant"/>
</dbReference>
<dbReference type="GO" id="GO:0003700">
    <property type="term" value="F:DNA-binding transcription factor activity"/>
    <property type="evidence" value="ECO:0007669"/>
    <property type="project" value="InterPro"/>
</dbReference>
<dbReference type="SUPFAM" id="SSF54171">
    <property type="entry name" value="DNA-binding domain"/>
    <property type="match status" value="1"/>
</dbReference>
<reference evidence="8" key="2">
    <citation type="journal article" date="2023" name="Plants (Basel)">
        <title>Annotation of the Turnera subulata (Passifloraceae) Draft Genome Reveals the S-Locus Evolved after the Divergence of Turneroideae from Passifloroideae in a Stepwise Manner.</title>
        <authorList>
            <person name="Henning P.M."/>
            <person name="Roalson E.H."/>
            <person name="Mir W."/>
            <person name="McCubbin A.G."/>
            <person name="Shore J.S."/>
        </authorList>
    </citation>
    <scope>NUCLEOTIDE SEQUENCE</scope>
    <source>
        <strain evidence="8">F60SS</strain>
    </source>
</reference>
<keyword evidence="3" id="KW-0238">DNA-binding</keyword>
<evidence type="ECO:0000256" key="4">
    <source>
        <dbReference type="ARBA" id="ARBA00023163"/>
    </source>
</evidence>
<organism evidence="8 9">
    <name type="scientific">Turnera subulata</name>
    <dbReference type="NCBI Taxonomy" id="218843"/>
    <lineage>
        <taxon>Eukaryota</taxon>
        <taxon>Viridiplantae</taxon>
        <taxon>Streptophyta</taxon>
        <taxon>Embryophyta</taxon>
        <taxon>Tracheophyta</taxon>
        <taxon>Spermatophyta</taxon>
        <taxon>Magnoliopsida</taxon>
        <taxon>eudicotyledons</taxon>
        <taxon>Gunneridae</taxon>
        <taxon>Pentapetalae</taxon>
        <taxon>rosids</taxon>
        <taxon>fabids</taxon>
        <taxon>Malpighiales</taxon>
        <taxon>Passifloraceae</taxon>
        <taxon>Turnera</taxon>
    </lineage>
</organism>
<comment type="subcellular location">
    <subcellularLocation>
        <location evidence="1">Nucleus</location>
    </subcellularLocation>
</comment>
<comment type="caution">
    <text evidence="8">The sequence shown here is derived from an EMBL/GenBank/DDBJ whole genome shotgun (WGS) entry which is preliminary data.</text>
</comment>
<dbReference type="Pfam" id="PF00847">
    <property type="entry name" value="AP2"/>
    <property type="match status" value="1"/>
</dbReference>
<evidence type="ECO:0000256" key="5">
    <source>
        <dbReference type="ARBA" id="ARBA00023242"/>
    </source>
</evidence>
<gene>
    <name evidence="8" type="ORF">Tsubulata_005337</name>
</gene>
<dbReference type="GO" id="GO:0003677">
    <property type="term" value="F:DNA binding"/>
    <property type="evidence" value="ECO:0007669"/>
    <property type="project" value="UniProtKB-KW"/>
</dbReference>
<sequence>MNFDPSPLDAIRRHLLEDDHFPDISLPGKASVYCQSTSSIDSLLLTNNWSDILSQVDNYTSINQPPAYETLQSKIFQVRLEPETSSSSSLNLDNFDQRTPFNDVEAKTTCTINNGHDKSQKKMAAAADSLSKGRKYKGVKRRPWGTYAAEIRDKKKNCARRWLGSYDTAEAAALAYDQAAFEMRGAKAKLNFPHLIGFHAQDTCNVRITYKHS</sequence>
<keyword evidence="2" id="KW-0805">Transcription regulation</keyword>
<evidence type="ECO:0000313" key="8">
    <source>
        <dbReference type="EMBL" id="KAJ4822859.1"/>
    </source>
</evidence>
<keyword evidence="4" id="KW-0804">Transcription</keyword>
<dbReference type="InterPro" id="IPR001471">
    <property type="entry name" value="AP2/ERF_dom"/>
</dbReference>
<dbReference type="InterPro" id="IPR036955">
    <property type="entry name" value="AP2/ERF_dom_sf"/>
</dbReference>
<dbReference type="Gene3D" id="3.30.730.10">
    <property type="entry name" value="AP2/ERF domain"/>
    <property type="match status" value="1"/>
</dbReference>
<reference evidence="8" key="1">
    <citation type="submission" date="2022-02" db="EMBL/GenBank/DDBJ databases">
        <authorList>
            <person name="Henning P.M."/>
            <person name="McCubbin A.G."/>
            <person name="Shore J.S."/>
        </authorList>
    </citation>
    <scope>NUCLEOTIDE SEQUENCE</scope>
    <source>
        <strain evidence="8">F60SS</strain>
        <tissue evidence="8">Leaves</tissue>
    </source>
</reference>
<keyword evidence="5" id="KW-0539">Nucleus</keyword>
<feature type="domain" description="AP2/ERF" evidence="7">
    <location>
        <begin position="135"/>
        <end position="193"/>
    </location>
</feature>
<evidence type="ECO:0000256" key="1">
    <source>
        <dbReference type="ARBA" id="ARBA00004123"/>
    </source>
</evidence>
<dbReference type="GO" id="GO:0005634">
    <property type="term" value="C:nucleus"/>
    <property type="evidence" value="ECO:0007669"/>
    <property type="project" value="UniProtKB-SubCell"/>
</dbReference>
<evidence type="ECO:0000259" key="7">
    <source>
        <dbReference type="PROSITE" id="PS51032"/>
    </source>
</evidence>
<accession>A0A9Q0F0R5</accession>
<dbReference type="CDD" id="cd00018">
    <property type="entry name" value="AP2"/>
    <property type="match status" value="1"/>
</dbReference>
<name>A0A9Q0F0R5_9ROSI</name>
<dbReference type="EMBL" id="JAKUCV010007561">
    <property type="protein sequence ID" value="KAJ4822859.1"/>
    <property type="molecule type" value="Genomic_DNA"/>
</dbReference>
<dbReference type="PROSITE" id="PS51032">
    <property type="entry name" value="AP2_ERF"/>
    <property type="match status" value="1"/>
</dbReference>
<dbReference type="FunFam" id="3.30.730.10:FF:000001">
    <property type="entry name" value="Ethylene-responsive transcription factor 2"/>
    <property type="match status" value="1"/>
</dbReference>
<dbReference type="PANTHER" id="PTHR31190">
    <property type="entry name" value="DNA-BINDING DOMAIN"/>
    <property type="match status" value="1"/>
</dbReference>
<dbReference type="PRINTS" id="PR00367">
    <property type="entry name" value="ETHRSPELEMNT"/>
</dbReference>
<dbReference type="OrthoDB" id="552345at2759"/>
<evidence type="ECO:0000313" key="9">
    <source>
        <dbReference type="Proteomes" id="UP001141552"/>
    </source>
</evidence>
<dbReference type="InterPro" id="IPR016177">
    <property type="entry name" value="DNA-bd_dom_sf"/>
</dbReference>
<evidence type="ECO:0000256" key="2">
    <source>
        <dbReference type="ARBA" id="ARBA00023015"/>
    </source>
</evidence>
<keyword evidence="9" id="KW-1185">Reference proteome</keyword>
<dbReference type="PANTHER" id="PTHR31190:SF102">
    <property type="entry name" value="AP2_ERF DOMAIN-CONTAINING PROTEIN"/>
    <property type="match status" value="1"/>
</dbReference>
<dbReference type="AlphaFoldDB" id="A0A9Q0F0R5"/>